<evidence type="ECO:0000313" key="2">
    <source>
        <dbReference type="EMBL" id="SFE65420.1"/>
    </source>
</evidence>
<feature type="compositionally biased region" description="Polar residues" evidence="1">
    <location>
        <begin position="149"/>
        <end position="159"/>
    </location>
</feature>
<organism evidence="2 3">
    <name type="scientific">Streptomyces mirabilis</name>
    <dbReference type="NCBI Taxonomy" id="68239"/>
    <lineage>
        <taxon>Bacteria</taxon>
        <taxon>Bacillati</taxon>
        <taxon>Actinomycetota</taxon>
        <taxon>Actinomycetes</taxon>
        <taxon>Kitasatosporales</taxon>
        <taxon>Streptomycetaceae</taxon>
        <taxon>Streptomyces</taxon>
    </lineage>
</organism>
<reference evidence="2 3" key="1">
    <citation type="submission" date="2016-10" db="EMBL/GenBank/DDBJ databases">
        <authorList>
            <person name="de Groot N.N."/>
        </authorList>
    </citation>
    <scope>NUCLEOTIDE SEQUENCE [LARGE SCALE GENOMIC DNA]</scope>
    <source>
        <strain evidence="2 3">OK461</strain>
    </source>
</reference>
<sequence>MPDGRSDGAASTLLISACPGPPACAAVHTYLFVDGLDMVARSDSRMAGLDPRRLLRPGGPLCPTDMPCNVDVAAQEQPEPGPDRLTIGVRLRGETVIWSDLMYPGLDGKVVEEAHFRLEQYLGEVERAYAALKDQLVIPPSEPGRVSNCVTTPTHSGGQARTPADAHGRCNAD</sequence>
<protein>
    <submittedName>
        <fullName evidence="2">Uncharacterized protein</fullName>
    </submittedName>
</protein>
<accession>A0A1I2CCM0</accession>
<evidence type="ECO:0000256" key="1">
    <source>
        <dbReference type="SAM" id="MobiDB-lite"/>
    </source>
</evidence>
<name>A0A1I2CCM0_9ACTN</name>
<dbReference type="Proteomes" id="UP000181942">
    <property type="component" value="Unassembled WGS sequence"/>
</dbReference>
<dbReference type="EMBL" id="FONR01000002">
    <property type="protein sequence ID" value="SFE65420.1"/>
    <property type="molecule type" value="Genomic_DNA"/>
</dbReference>
<dbReference type="AlphaFoldDB" id="A0A1I2CCM0"/>
<proteinExistence type="predicted"/>
<dbReference type="PROSITE" id="PS51257">
    <property type="entry name" value="PROKAR_LIPOPROTEIN"/>
    <property type="match status" value="1"/>
</dbReference>
<feature type="region of interest" description="Disordered" evidence="1">
    <location>
        <begin position="149"/>
        <end position="173"/>
    </location>
</feature>
<evidence type="ECO:0000313" key="3">
    <source>
        <dbReference type="Proteomes" id="UP000181942"/>
    </source>
</evidence>
<gene>
    <name evidence="2" type="ORF">SAMN02787118_102156</name>
</gene>
<feature type="compositionally biased region" description="Basic and acidic residues" evidence="1">
    <location>
        <begin position="164"/>
        <end position="173"/>
    </location>
</feature>